<keyword evidence="5 9" id="KW-1133">Transmembrane helix</keyword>
<keyword evidence="11" id="KW-1185">Reference proteome</keyword>
<dbReference type="GO" id="GO:0005886">
    <property type="term" value="C:plasma membrane"/>
    <property type="evidence" value="ECO:0007669"/>
    <property type="project" value="UniProtKB-SubCell"/>
</dbReference>
<evidence type="ECO:0000313" key="10">
    <source>
        <dbReference type="EMBL" id="PRX47663.1"/>
    </source>
</evidence>
<evidence type="ECO:0000256" key="6">
    <source>
        <dbReference type="ARBA" id="ARBA00023136"/>
    </source>
</evidence>
<comment type="caution">
    <text evidence="10">The sequence shown here is derived from an EMBL/GenBank/DDBJ whole genome shotgun (WGS) entry which is preliminary data.</text>
</comment>
<feature type="transmembrane region" description="Helical" evidence="9">
    <location>
        <begin position="109"/>
        <end position="129"/>
    </location>
</feature>
<keyword evidence="4 9" id="KW-0812">Transmembrane</keyword>
<proteinExistence type="inferred from homology"/>
<feature type="transmembrane region" description="Helical" evidence="9">
    <location>
        <begin position="183"/>
        <end position="207"/>
    </location>
</feature>
<dbReference type="InterPro" id="IPR018584">
    <property type="entry name" value="GT87"/>
</dbReference>
<dbReference type="Pfam" id="PF09594">
    <property type="entry name" value="GT87"/>
    <property type="match status" value="1"/>
</dbReference>
<comment type="subcellular location">
    <subcellularLocation>
        <location evidence="1">Cell membrane</location>
        <topology evidence="1">Multi-pass membrane protein</topology>
    </subcellularLocation>
</comment>
<keyword evidence="2" id="KW-1003">Cell membrane</keyword>
<evidence type="ECO:0000256" key="8">
    <source>
        <dbReference type="SAM" id="MobiDB-lite"/>
    </source>
</evidence>
<dbReference type="EMBL" id="PVNH01000005">
    <property type="protein sequence ID" value="PRX47663.1"/>
    <property type="molecule type" value="Genomic_DNA"/>
</dbReference>
<evidence type="ECO:0000313" key="11">
    <source>
        <dbReference type="Proteomes" id="UP000238362"/>
    </source>
</evidence>
<dbReference type="GO" id="GO:0016758">
    <property type="term" value="F:hexosyltransferase activity"/>
    <property type="evidence" value="ECO:0007669"/>
    <property type="project" value="InterPro"/>
</dbReference>
<feature type="transmembrane region" description="Helical" evidence="9">
    <location>
        <begin position="82"/>
        <end position="102"/>
    </location>
</feature>
<evidence type="ECO:0000256" key="3">
    <source>
        <dbReference type="ARBA" id="ARBA00022679"/>
    </source>
</evidence>
<feature type="transmembrane region" description="Helical" evidence="9">
    <location>
        <begin position="357"/>
        <end position="379"/>
    </location>
</feature>
<feature type="transmembrane region" description="Helical" evidence="9">
    <location>
        <begin position="285"/>
        <end position="309"/>
    </location>
</feature>
<feature type="transmembrane region" description="Helical" evidence="9">
    <location>
        <begin position="321"/>
        <end position="337"/>
    </location>
</feature>
<reference evidence="10 11" key="1">
    <citation type="submission" date="2018-03" db="EMBL/GenBank/DDBJ databases">
        <title>Genomic Encyclopedia of Type Strains, Phase III (KMG-III): the genomes of soil and plant-associated and newly described type strains.</title>
        <authorList>
            <person name="Whitman W."/>
        </authorList>
    </citation>
    <scope>NUCLEOTIDE SEQUENCE [LARGE SCALE GENOMIC DNA]</scope>
    <source>
        <strain evidence="10 11">CGMCC 4.7125</strain>
    </source>
</reference>
<feature type="region of interest" description="Disordered" evidence="8">
    <location>
        <begin position="426"/>
        <end position="461"/>
    </location>
</feature>
<evidence type="ECO:0000256" key="4">
    <source>
        <dbReference type="ARBA" id="ARBA00022692"/>
    </source>
</evidence>
<evidence type="ECO:0000256" key="5">
    <source>
        <dbReference type="ARBA" id="ARBA00022989"/>
    </source>
</evidence>
<keyword evidence="6 9" id="KW-0472">Membrane</keyword>
<evidence type="ECO:0000256" key="1">
    <source>
        <dbReference type="ARBA" id="ARBA00004651"/>
    </source>
</evidence>
<protein>
    <submittedName>
        <fullName evidence="10">Putative membrane protein</fullName>
    </submittedName>
</protein>
<accession>A0A2T0LUY7</accession>
<keyword evidence="3" id="KW-0808">Transferase</keyword>
<feature type="transmembrane region" description="Helical" evidence="9">
    <location>
        <begin position="391"/>
        <end position="415"/>
    </location>
</feature>
<dbReference type="InterPro" id="IPR016570">
    <property type="entry name" value="UCP010361"/>
</dbReference>
<comment type="similarity">
    <text evidence="7">Belongs to the glycosyltransferase 87 family.</text>
</comment>
<gene>
    <name evidence="10" type="ORF">B0I33_105243</name>
</gene>
<evidence type="ECO:0000256" key="9">
    <source>
        <dbReference type="SAM" id="Phobius"/>
    </source>
</evidence>
<sequence>MMHRAGLAVLVLLCGVTLALGFANKNRCTGPEFDESGRSTPNYAERNYVDACYSDIQFLWLGRDIDRHTFPYVHGGMEDGHLVGGALEYPVLTGVLIWAGALGADTDAGFLLGSALLLAPFGLLTAWLLGRLAGWRALLWAIGPPLVLYAFHNWDLPVVACAVAGFAVLYLGRGPLRSRARWAALLFGLGFALKVYPAMFVLPLALYVLTGGPRGEHGRDPRGALQVVGVAAGTAVAVNVPFALAGFEGWLASFRFQAQREADATTNSIWYWGVRPLFEGDDEAYHAFVGVASPLLVLLAFAVACWLGWRRYLTEGSYPLPQVATAMLCAFLLLHKVHSPQYALWLLPMFVLVRLRWGWILAYLVADVAIGIGIFRWYGALGDGGTIYNGFAAQAVMIGVWGRAALLAGLFVAALSAEPAVGQARAGAGRRRTTTVSAAPDRTPPAGSSSPAIRTRSVEGR</sequence>
<dbReference type="Proteomes" id="UP000238362">
    <property type="component" value="Unassembled WGS sequence"/>
</dbReference>
<name>A0A2T0LUY7_9PSEU</name>
<feature type="transmembrane region" description="Helical" evidence="9">
    <location>
        <begin position="149"/>
        <end position="171"/>
    </location>
</feature>
<organism evidence="10 11">
    <name type="scientific">Prauserella shujinwangii</name>
    <dbReference type="NCBI Taxonomy" id="1453103"/>
    <lineage>
        <taxon>Bacteria</taxon>
        <taxon>Bacillati</taxon>
        <taxon>Actinomycetota</taxon>
        <taxon>Actinomycetes</taxon>
        <taxon>Pseudonocardiales</taxon>
        <taxon>Pseudonocardiaceae</taxon>
        <taxon>Prauserella</taxon>
    </lineage>
</organism>
<feature type="transmembrane region" description="Helical" evidence="9">
    <location>
        <begin position="227"/>
        <end position="251"/>
    </location>
</feature>
<dbReference type="AlphaFoldDB" id="A0A2T0LUY7"/>
<evidence type="ECO:0000256" key="2">
    <source>
        <dbReference type="ARBA" id="ARBA00022475"/>
    </source>
</evidence>
<evidence type="ECO:0000256" key="7">
    <source>
        <dbReference type="ARBA" id="ARBA00024033"/>
    </source>
</evidence>
<dbReference type="PIRSF" id="PIRSF010361">
    <property type="entry name" value="UCP010361"/>
    <property type="match status" value="1"/>
</dbReference>